<feature type="compositionally biased region" description="Basic and acidic residues" evidence="1">
    <location>
        <begin position="92"/>
        <end position="107"/>
    </location>
</feature>
<dbReference type="Proteomes" id="UP000683493">
    <property type="component" value="Chromosome"/>
</dbReference>
<keyword evidence="4" id="KW-1185">Reference proteome</keyword>
<evidence type="ECO:0000256" key="1">
    <source>
        <dbReference type="SAM" id="MobiDB-lite"/>
    </source>
</evidence>
<feature type="signal peptide" evidence="2">
    <location>
        <begin position="1"/>
        <end position="23"/>
    </location>
</feature>
<gene>
    <name evidence="3" type="ORF">KP005_16505</name>
</gene>
<evidence type="ECO:0000256" key="2">
    <source>
        <dbReference type="SAM" id="SignalP"/>
    </source>
</evidence>
<accession>A0ABX8JF39</accession>
<dbReference type="EMBL" id="CP076724">
    <property type="protein sequence ID" value="QWV96933.1"/>
    <property type="molecule type" value="Genomic_DNA"/>
</dbReference>
<organism evidence="3 4">
    <name type="scientific">Geomonas diazotrophica</name>
    <dbReference type="NCBI Taxonomy" id="2843197"/>
    <lineage>
        <taxon>Bacteria</taxon>
        <taxon>Pseudomonadati</taxon>
        <taxon>Thermodesulfobacteriota</taxon>
        <taxon>Desulfuromonadia</taxon>
        <taxon>Geobacterales</taxon>
        <taxon>Geobacteraceae</taxon>
        <taxon>Geomonas</taxon>
    </lineage>
</organism>
<feature type="region of interest" description="Disordered" evidence="1">
    <location>
        <begin position="67"/>
        <end position="107"/>
    </location>
</feature>
<protein>
    <recommendedName>
        <fullName evidence="5">AMIN domain-containing protein</fullName>
    </recommendedName>
</protein>
<evidence type="ECO:0000313" key="3">
    <source>
        <dbReference type="EMBL" id="QWV96933.1"/>
    </source>
</evidence>
<evidence type="ECO:0008006" key="5">
    <source>
        <dbReference type="Google" id="ProtNLM"/>
    </source>
</evidence>
<name>A0ABX8JF39_9BACT</name>
<evidence type="ECO:0000313" key="4">
    <source>
        <dbReference type="Proteomes" id="UP000683493"/>
    </source>
</evidence>
<feature type="region of interest" description="Disordered" evidence="1">
    <location>
        <begin position="28"/>
        <end position="47"/>
    </location>
</feature>
<keyword evidence="2" id="KW-0732">Signal</keyword>
<reference evidence="3 4" key="1">
    <citation type="submission" date="2021-06" db="EMBL/GenBank/DDBJ databases">
        <title>Gemonas diversity in paddy soil.</title>
        <authorList>
            <person name="Liu G."/>
        </authorList>
    </citation>
    <scope>NUCLEOTIDE SEQUENCE [LARGE SCALE GENOMIC DNA]</scope>
    <source>
        <strain evidence="3 4">RG29</strain>
    </source>
</reference>
<proteinExistence type="predicted"/>
<sequence length="244" mass="26176">MNKVRKLIIAGISVLLLSFPVHAQEAAPVQPGQGSVQEKAFPESVEDQAVPEDIDVRVAAEGVDARTAAKGGESSPGHHPEQGPPEQGGAKAEARRAAAKEQTKGLDEQVQEIKADVLSIATELNRLEEKLLYPSDTQVAIFVSLEGNEKFRLDAVTIELDGKKVAQHLYTFNEIEALKKGGVQRIHVGNVMTGEHPLHVTVLGKTESGADFQREENFKVAKGIGPKLVGVVLAGGKTITVKDW</sequence>
<feature type="chain" id="PRO_5046956345" description="AMIN domain-containing protein" evidence="2">
    <location>
        <begin position="24"/>
        <end position="244"/>
    </location>
</feature>